<dbReference type="InterPro" id="IPR053331">
    <property type="entry name" value="EGF-like_comC"/>
</dbReference>
<evidence type="ECO:0000313" key="6">
    <source>
        <dbReference type="EMBL" id="GBG32599.1"/>
    </source>
</evidence>
<keyword evidence="1 2" id="KW-1015">Disulfide bond</keyword>
<reference evidence="6 7" key="1">
    <citation type="submission" date="2017-12" db="EMBL/GenBank/DDBJ databases">
        <title>Sequencing, de novo assembly and annotation of complete genome of a new Thraustochytrid species, strain FCC1311.</title>
        <authorList>
            <person name="Sedici K."/>
            <person name="Godart F."/>
            <person name="Aiese Cigliano R."/>
            <person name="Sanseverino W."/>
            <person name="Barakat M."/>
            <person name="Ortet P."/>
            <person name="Marechal E."/>
            <person name="Cagnac O."/>
            <person name="Amato A."/>
        </authorList>
    </citation>
    <scope>NUCLEOTIDE SEQUENCE [LARGE SCALE GENOMIC DNA]</scope>
</reference>
<feature type="chain" id="PRO_5015320649" evidence="4">
    <location>
        <begin position="24"/>
        <end position="649"/>
    </location>
</feature>
<comment type="caution">
    <text evidence="6">The sequence shown here is derived from an EMBL/GenBank/DDBJ whole genome shotgun (WGS) entry which is preliminary data.</text>
</comment>
<dbReference type="Pfam" id="PF07974">
    <property type="entry name" value="EGF_2"/>
    <property type="match status" value="2"/>
</dbReference>
<dbReference type="EMBL" id="BEYU01000125">
    <property type="protein sequence ID" value="GBG32599.1"/>
    <property type="molecule type" value="Genomic_DNA"/>
</dbReference>
<dbReference type="OrthoDB" id="6130531at2759"/>
<gene>
    <name evidence="6" type="ORF">FCC1311_088242</name>
</gene>
<evidence type="ECO:0000259" key="5">
    <source>
        <dbReference type="PROSITE" id="PS50026"/>
    </source>
</evidence>
<evidence type="ECO:0000256" key="1">
    <source>
        <dbReference type="ARBA" id="ARBA00023157"/>
    </source>
</evidence>
<dbReference type="PANTHER" id="PTHR24032">
    <property type="entry name" value="EGF-LIKE DOMAIN-CONTAINING PROTEIN-RELATED-RELATED"/>
    <property type="match status" value="1"/>
</dbReference>
<dbReference type="Pfam" id="PF23106">
    <property type="entry name" value="EGF_Teneurin"/>
    <property type="match status" value="1"/>
</dbReference>
<name>A0A2R5GQK6_9STRA</name>
<dbReference type="SMART" id="SM00181">
    <property type="entry name" value="EGF"/>
    <property type="match status" value="3"/>
</dbReference>
<comment type="caution">
    <text evidence="2">Lacks conserved residue(s) required for the propagation of feature annotation.</text>
</comment>
<dbReference type="AlphaFoldDB" id="A0A2R5GQK6"/>
<dbReference type="PRINTS" id="PR00011">
    <property type="entry name" value="EGFLAMININ"/>
</dbReference>
<dbReference type="Proteomes" id="UP000241890">
    <property type="component" value="Unassembled WGS sequence"/>
</dbReference>
<feature type="signal peptide" evidence="4">
    <location>
        <begin position="1"/>
        <end position="23"/>
    </location>
</feature>
<feature type="compositionally biased region" description="Basic and acidic residues" evidence="3">
    <location>
        <begin position="599"/>
        <end position="612"/>
    </location>
</feature>
<evidence type="ECO:0000313" key="7">
    <source>
        <dbReference type="Proteomes" id="UP000241890"/>
    </source>
</evidence>
<dbReference type="PROSITE" id="PS50026">
    <property type="entry name" value="EGF_3"/>
    <property type="match status" value="1"/>
</dbReference>
<feature type="disulfide bond" evidence="2">
    <location>
        <begin position="144"/>
        <end position="153"/>
    </location>
</feature>
<keyword evidence="2" id="KW-0245">EGF-like domain</keyword>
<sequence>MPAMKAISAAVVLVLAVLETAQAACPNACSGHGTCGRYDACTCHVDWVGGDCSLRACPKSWAWVTTNANGDINGDGDRDDITIYDSDNAFTASGFDYVVDEQEPYGTWEQWPAFSNAAGVDEGHFYMECSNQGICDRSTGECECFEGYTGAGCRRSSCPNDCNGHGVCQTVSQQKGSYNYNLWDKDMSRSCVCDAGYSGPDCSERKCGYGDDPLTVGQTTEKQWVDIYTDYDATDDNTFAGHFRLKYTDYNGKQWTTDAIPVVPYDTSMSSDYTDAVADALNSLPNDVLSGVTVTAGYAEHVITGTVNIASSAFGTGTNNGYSVTVDTTPVRCPETAADKDKVRYLSTTALLNYDGTTDSSFTDVTDTTCYIVEHMWSVRFEITFPNQYGDLTNLEVDTSEVTVGGLTDSQRLSALVGSSVSSSRQLATQDEAGGITMAFTHPSDTANTEVTCSSGNSCDVASKVVTLTTGDAAAFPLNSRVKITCGTVLRGTFTVAATDDDAVITVAEDLADCDGTTYDIIVKQESYYFETNTDITALLSVGDVLEVDGFNTRSPKISSINAWDATRGLTHIFFADSYTGDDSNDSETTSDPSANEDVAQRGDATSEKEECSGRGLCDREEGICRCFKGYTGWACSLQNALSLGYGNE</sequence>
<dbReference type="InParanoid" id="A0A2R5GQK6"/>
<dbReference type="InterPro" id="IPR000742">
    <property type="entry name" value="EGF"/>
</dbReference>
<dbReference type="Gene3D" id="2.60.120.260">
    <property type="entry name" value="Galactose-binding domain-like"/>
    <property type="match status" value="1"/>
</dbReference>
<organism evidence="6 7">
    <name type="scientific">Hondaea fermentalgiana</name>
    <dbReference type="NCBI Taxonomy" id="2315210"/>
    <lineage>
        <taxon>Eukaryota</taxon>
        <taxon>Sar</taxon>
        <taxon>Stramenopiles</taxon>
        <taxon>Bigyra</taxon>
        <taxon>Labyrinthulomycetes</taxon>
        <taxon>Thraustochytrida</taxon>
        <taxon>Thraustochytriidae</taxon>
        <taxon>Hondaea</taxon>
    </lineage>
</organism>
<dbReference type="Gene3D" id="2.10.25.10">
    <property type="entry name" value="Laminin"/>
    <property type="match status" value="1"/>
</dbReference>
<dbReference type="PROSITE" id="PS00022">
    <property type="entry name" value="EGF_1"/>
    <property type="match status" value="4"/>
</dbReference>
<dbReference type="InterPro" id="IPR013111">
    <property type="entry name" value="EGF_extracell"/>
</dbReference>
<evidence type="ECO:0000256" key="2">
    <source>
        <dbReference type="PROSITE-ProRule" id="PRU00076"/>
    </source>
</evidence>
<protein>
    <submittedName>
        <fullName evidence="6">Tenascin</fullName>
    </submittedName>
</protein>
<feature type="region of interest" description="Disordered" evidence="3">
    <location>
        <begin position="582"/>
        <end position="612"/>
    </location>
</feature>
<dbReference type="PROSITE" id="PS01186">
    <property type="entry name" value="EGF_2"/>
    <property type="match status" value="3"/>
</dbReference>
<feature type="domain" description="EGF-like" evidence="5">
    <location>
        <begin position="119"/>
        <end position="154"/>
    </location>
</feature>
<evidence type="ECO:0000256" key="3">
    <source>
        <dbReference type="SAM" id="MobiDB-lite"/>
    </source>
</evidence>
<keyword evidence="7" id="KW-1185">Reference proteome</keyword>
<evidence type="ECO:0000256" key="4">
    <source>
        <dbReference type="SAM" id="SignalP"/>
    </source>
</evidence>
<proteinExistence type="predicted"/>
<keyword evidence="4" id="KW-0732">Signal</keyword>
<accession>A0A2R5GQK6</accession>